<dbReference type="PROSITE" id="PS51767">
    <property type="entry name" value="PEPTIDASE_A1"/>
    <property type="match status" value="1"/>
</dbReference>
<keyword evidence="7" id="KW-0645">Protease</keyword>
<feature type="active site" evidence="3">
    <location>
        <position position="75"/>
    </location>
</feature>
<name>A0A8X7NIR6_CANPA</name>
<proteinExistence type="inferred from homology"/>
<dbReference type="GO" id="GO:0004190">
    <property type="term" value="F:aspartic-type endopeptidase activity"/>
    <property type="evidence" value="ECO:0007669"/>
    <property type="project" value="InterPro"/>
</dbReference>
<dbReference type="Proteomes" id="UP000590412">
    <property type="component" value="Unassembled WGS sequence"/>
</dbReference>
<dbReference type="AlphaFoldDB" id="A0A8X7NIR6"/>
<dbReference type="Gene3D" id="2.40.70.10">
    <property type="entry name" value="Acid Proteases"/>
    <property type="match status" value="2"/>
</dbReference>
<dbReference type="OrthoDB" id="5839471at2759"/>
<dbReference type="InterPro" id="IPR033121">
    <property type="entry name" value="PEPTIDASE_A1"/>
</dbReference>
<dbReference type="InterPro" id="IPR034164">
    <property type="entry name" value="Pepsin-like_dom"/>
</dbReference>
<feature type="disulfide bond" evidence="4">
    <location>
        <begin position="278"/>
        <end position="315"/>
    </location>
</feature>
<comment type="caution">
    <text evidence="7">The sequence shown here is derived from an EMBL/GenBank/DDBJ whole genome shotgun (WGS) entry which is preliminary data.</text>
</comment>
<dbReference type="EMBL" id="JABWAB010000013">
    <property type="protein sequence ID" value="KAF6042957.1"/>
    <property type="molecule type" value="Genomic_DNA"/>
</dbReference>
<comment type="similarity">
    <text evidence="1">Belongs to the peptidase A1 family.</text>
</comment>
<feature type="domain" description="Peptidase A1" evidence="6">
    <location>
        <begin position="57"/>
        <end position="353"/>
    </location>
</feature>
<dbReference type="PANTHER" id="PTHR47966">
    <property type="entry name" value="BETA-SITE APP-CLEAVING ENZYME, ISOFORM A-RELATED"/>
    <property type="match status" value="1"/>
</dbReference>
<evidence type="ECO:0000313" key="8">
    <source>
        <dbReference type="Proteomes" id="UP000590412"/>
    </source>
</evidence>
<accession>A0A8X7NIR6</accession>
<feature type="active site" evidence="3">
    <location>
        <position position="248"/>
    </location>
</feature>
<evidence type="ECO:0000313" key="7">
    <source>
        <dbReference type="EMBL" id="KAF6042957.1"/>
    </source>
</evidence>
<evidence type="ECO:0000256" key="3">
    <source>
        <dbReference type="PIRSR" id="PIRSR601461-1"/>
    </source>
</evidence>
<dbReference type="InterPro" id="IPR001461">
    <property type="entry name" value="Aspartic_peptidase_A1"/>
</dbReference>
<evidence type="ECO:0000256" key="1">
    <source>
        <dbReference type="ARBA" id="ARBA00007447"/>
    </source>
</evidence>
<feature type="signal peptide" evidence="5">
    <location>
        <begin position="1"/>
        <end position="18"/>
    </location>
</feature>
<organism evidence="7 8">
    <name type="scientific">Candida parapsilosis</name>
    <name type="common">Yeast</name>
    <dbReference type="NCBI Taxonomy" id="5480"/>
    <lineage>
        <taxon>Eukaryota</taxon>
        <taxon>Fungi</taxon>
        <taxon>Dikarya</taxon>
        <taxon>Ascomycota</taxon>
        <taxon>Saccharomycotina</taxon>
        <taxon>Pichiomycetes</taxon>
        <taxon>Debaryomycetaceae</taxon>
        <taxon>Candida/Lodderomyces clade</taxon>
        <taxon>Candida</taxon>
    </lineage>
</organism>
<reference evidence="7" key="1">
    <citation type="submission" date="2020-03" db="EMBL/GenBank/DDBJ databases">
        <title>FDA dAtabase for Regulatory Grade micrObial Sequences (FDA-ARGOS): Supporting development and validation of Infectious Disease Dx tests.</title>
        <authorList>
            <person name="Campos J."/>
            <person name="Goldberg B."/>
            <person name="Tallon L."/>
            <person name="Sadzewicz L."/>
            <person name="Vavikolanu K."/>
            <person name="Mehta A."/>
            <person name="Aluvathingal J."/>
            <person name="Nadendla S."/>
            <person name="Nandy P."/>
            <person name="Geyer C."/>
            <person name="Yan Y."/>
            <person name="Sichtig H."/>
        </authorList>
    </citation>
    <scope>NUCLEOTIDE SEQUENCE [LARGE SCALE GENOMIC DNA]</scope>
    <source>
        <strain evidence="7">FDAARGOS_652</strain>
    </source>
</reference>
<evidence type="ECO:0000259" key="6">
    <source>
        <dbReference type="PROSITE" id="PS51767"/>
    </source>
</evidence>
<evidence type="ECO:0000256" key="2">
    <source>
        <dbReference type="ARBA" id="ARBA00023157"/>
    </source>
</evidence>
<sequence length="368" mass="40484">MVLLKTTLVALLAALTTATPIEKRSGKFLVHQLQATQVPEISKRDDSLDFEDTTVRYTTDLNIGSSKESVKVMIDTGSWRLNVPGPGAKCLRYASCPAGSVFHPDKSNTFHNSTIQYISTYGSGETSVTGFTVHDNLFFDNGDEIPQFEFEVANKTDFEMGWLGVRYSSEPDASYVVAAKRAGLVDHAGFSLYLGPDGQTGTFIVGGVDKAKYEGELAFYDTDYFFQGKSVTTGDGNVIPLTRQIGIDSGNPRLAFDQNIVDAIIEEVGADKNGNVPCVNIWTGNKNLTLDLGEITIDVPYSAIFTEISNNPGWCHGQLENTDKTGNEQYLGLPFVRQIYLTQDFDTKRLGFAPVKHTDESNIVDFWF</sequence>
<dbReference type="InterPro" id="IPR021109">
    <property type="entry name" value="Peptidase_aspartic_dom_sf"/>
</dbReference>
<dbReference type="Pfam" id="PF00026">
    <property type="entry name" value="Asp"/>
    <property type="match status" value="1"/>
</dbReference>
<dbReference type="GO" id="GO:0006508">
    <property type="term" value="P:proteolysis"/>
    <property type="evidence" value="ECO:0007669"/>
    <property type="project" value="UniProtKB-KW"/>
</dbReference>
<evidence type="ECO:0000256" key="5">
    <source>
        <dbReference type="SAM" id="SignalP"/>
    </source>
</evidence>
<evidence type="ECO:0000256" key="4">
    <source>
        <dbReference type="PIRSR" id="PIRSR601461-2"/>
    </source>
</evidence>
<keyword evidence="7" id="KW-0378">Hydrolase</keyword>
<gene>
    <name evidence="7" type="ORF">FOB60_005711</name>
</gene>
<keyword evidence="5" id="KW-0732">Signal</keyword>
<dbReference type="PANTHER" id="PTHR47966:SF51">
    <property type="entry name" value="BETA-SITE APP-CLEAVING ENZYME, ISOFORM A-RELATED"/>
    <property type="match status" value="1"/>
</dbReference>
<dbReference type="CDD" id="cd05471">
    <property type="entry name" value="pepsin_like"/>
    <property type="match status" value="1"/>
</dbReference>
<dbReference type="SUPFAM" id="SSF50630">
    <property type="entry name" value="Acid proteases"/>
    <property type="match status" value="1"/>
</dbReference>
<dbReference type="PRINTS" id="PR00792">
    <property type="entry name" value="PEPSIN"/>
</dbReference>
<protein>
    <submittedName>
        <fullName evidence="7">Eukaryotic aspartyl protease family protein</fullName>
    </submittedName>
</protein>
<feature type="chain" id="PRO_5044694520" evidence="5">
    <location>
        <begin position="19"/>
        <end position="368"/>
    </location>
</feature>
<keyword evidence="2 4" id="KW-1015">Disulfide bond</keyword>